<feature type="repeat" description="WD" evidence="1">
    <location>
        <begin position="327"/>
        <end position="368"/>
    </location>
</feature>
<dbReference type="EMBL" id="AP019298">
    <property type="protein sequence ID" value="BBG98344.1"/>
    <property type="molecule type" value="Genomic_DNA"/>
</dbReference>
<dbReference type="InterPro" id="IPR036322">
    <property type="entry name" value="WD40_repeat_dom_sf"/>
</dbReference>
<dbReference type="Gene3D" id="2.130.10.10">
    <property type="entry name" value="YVTN repeat-like/Quinoprotein amine dehydrogenase"/>
    <property type="match status" value="2"/>
</dbReference>
<accession>A0A4Y1R2M9</accession>
<dbReference type="AlphaFoldDB" id="A0A4Y1R2M9"/>
<organism evidence="4">
    <name type="scientific">Prunus dulcis</name>
    <name type="common">Almond</name>
    <name type="synonym">Amygdalus dulcis</name>
    <dbReference type="NCBI Taxonomy" id="3755"/>
    <lineage>
        <taxon>Eukaryota</taxon>
        <taxon>Viridiplantae</taxon>
        <taxon>Streptophyta</taxon>
        <taxon>Embryophyta</taxon>
        <taxon>Tracheophyta</taxon>
        <taxon>Spermatophyta</taxon>
        <taxon>Magnoliopsida</taxon>
        <taxon>eudicotyledons</taxon>
        <taxon>Gunneridae</taxon>
        <taxon>Pentapetalae</taxon>
        <taxon>rosids</taxon>
        <taxon>fabids</taxon>
        <taxon>Rosales</taxon>
        <taxon>Rosaceae</taxon>
        <taxon>Amygdaloideae</taxon>
        <taxon>Amygdaleae</taxon>
        <taxon>Prunus</taxon>
    </lineage>
</organism>
<dbReference type="SMART" id="SM00320">
    <property type="entry name" value="WD40"/>
    <property type="match status" value="4"/>
</dbReference>
<dbReference type="Pfam" id="PF23138">
    <property type="entry name" value="CTLH_Armc9"/>
    <property type="match status" value="1"/>
</dbReference>
<dbReference type="PANTHER" id="PTHR47198:SF1">
    <property type="entry name" value="WD REPEAT-CONTAINING PROTEIN 91-LIKE ISOFORM X1"/>
    <property type="match status" value="1"/>
</dbReference>
<dbReference type="PANTHER" id="PTHR47198">
    <property type="entry name" value="OS05G0299300 PROTEIN"/>
    <property type="match status" value="1"/>
</dbReference>
<feature type="coiled-coil region" evidence="2">
    <location>
        <begin position="174"/>
        <end position="201"/>
    </location>
</feature>
<dbReference type="InterPro" id="IPR001680">
    <property type="entry name" value="WD40_rpt"/>
</dbReference>
<keyword evidence="1" id="KW-0853">WD repeat</keyword>
<evidence type="ECO:0000256" key="1">
    <source>
        <dbReference type="PROSITE-ProRule" id="PRU00221"/>
    </source>
</evidence>
<name>A0A4Y1R2M9_PRUDU</name>
<evidence type="ECO:0000259" key="3">
    <source>
        <dbReference type="Pfam" id="PF23138"/>
    </source>
</evidence>
<dbReference type="InterPro" id="IPR015943">
    <property type="entry name" value="WD40/YVTN_repeat-like_dom_sf"/>
</dbReference>
<keyword evidence="2" id="KW-0175">Coiled coil</keyword>
<feature type="repeat" description="WD" evidence="1">
    <location>
        <begin position="549"/>
        <end position="583"/>
    </location>
</feature>
<dbReference type="SUPFAM" id="SSF50978">
    <property type="entry name" value="WD40 repeat-like"/>
    <property type="match status" value="1"/>
</dbReference>
<evidence type="ECO:0000313" key="4">
    <source>
        <dbReference type="EMBL" id="BBG98344.1"/>
    </source>
</evidence>
<gene>
    <name evidence="4" type="ORF">Prudu_007722</name>
</gene>
<dbReference type="PROSITE" id="PS50082">
    <property type="entry name" value="WD_REPEATS_2"/>
    <property type="match status" value="2"/>
</dbReference>
<dbReference type="InterPro" id="IPR056327">
    <property type="entry name" value="ARMC9_CTLH-like_dom"/>
</dbReference>
<feature type="domain" description="ARMC9 CTLH-like" evidence="3">
    <location>
        <begin position="54"/>
        <end position="169"/>
    </location>
</feature>
<proteinExistence type="predicted"/>
<reference evidence="4" key="1">
    <citation type="journal article" date="2019" name="Science">
        <title>Mutation of a bHLH transcription factor allowed almond domestication.</title>
        <authorList>
            <person name="Sanchez-Perez R."/>
            <person name="Pavan S."/>
            <person name="Mazzeo R."/>
            <person name="Moldovan C."/>
            <person name="Aiese Cigliano R."/>
            <person name="Del Cueto J."/>
            <person name="Ricciardi F."/>
            <person name="Lotti C."/>
            <person name="Ricciardi L."/>
            <person name="Dicenta F."/>
            <person name="Lopez-Marques R.L."/>
            <person name="Lindberg Moller B."/>
        </authorList>
    </citation>
    <scope>NUCLEOTIDE SEQUENCE</scope>
</reference>
<evidence type="ECO:0000256" key="2">
    <source>
        <dbReference type="SAM" id="Coils"/>
    </source>
</evidence>
<sequence length="583" mass="64706">MENMQYAEELVREFLVFRGFTNTLQAFDSELSTDIGKGFQVDKIMDLIFSVYVPKFQAEKLVGLFSFFKQCLSSSSETVLLTTLSKLEVSILRYYVVSAIQSGRRDKVLEFFGMNGNDLLRRGQDWAAWFAIPYVKKPNSDPEFRIYFSKEWYEALRLSVRNFFSEIFNEKTTVNRLKKDIKQLNLKLSELQALLEEKDGQLWQLRSNASSLVDASTEETKSSSSVVYEENHLISKDTRETCPPATFQIREAEVNQDWIVAGPAGIRPEINISKSDPNLSSQSSLRAGDGGTADTIHLFQDGPYNENGRESHVEDFPEVKVDFQETFLGHTSPITRCRFSASGNNIASASEDGTVRIWTYDSSTPASRNATIYCGAKIMSLDWECKSDRLLLIGTADGGIKAWNVDAKRVVCDLNTSEAFPSVLDIKCSPVEPIFVSAAASKGHGSSHLDSLGFASLTVWNMKTWKAMTVLPLGKDPPAITSLSFNHNGKILAAAATDGMIHIFCDPESSKNCRHEMALDANGRRLLVTSGLVRAPIYQVRGHAIGLRTLPHSAAITTVDWHPTLPLFVTGSADNSVRVTSIA</sequence>
<dbReference type="Pfam" id="PF00400">
    <property type="entry name" value="WD40"/>
    <property type="match status" value="3"/>
</dbReference>
<dbReference type="PROSITE" id="PS50294">
    <property type="entry name" value="WD_REPEATS_REGION"/>
    <property type="match status" value="2"/>
</dbReference>
<protein>
    <submittedName>
        <fullName evidence="4">Transducin/WD40 repeat-like superfamily protein</fullName>
    </submittedName>
</protein>